<proteinExistence type="predicted"/>
<reference evidence="8 9" key="1">
    <citation type="journal article" date="2019" name="Appl. Microbiol. Biotechnol.">
        <title>Differential efficiency of wild type rhizogenic strains for rol gene transformation of plants.</title>
        <authorList>
            <person name="Desmet S."/>
            <person name="De Keyser E."/>
            <person name="Van Vaerenbergh J."/>
            <person name="Baeyen S."/>
            <person name="Van Huylenbroeck J."/>
            <person name="Geelen D."/>
            <person name="Dhooghe E."/>
        </authorList>
    </citation>
    <scope>NUCLEOTIDE SEQUENCE [LARGE SCALE GENOMIC DNA]</scope>
    <source>
        <strain evidence="8 9">B 4.1</strain>
    </source>
</reference>
<feature type="domain" description="Major facilitator superfamily (MFS) profile" evidence="7">
    <location>
        <begin position="24"/>
        <end position="517"/>
    </location>
</feature>
<evidence type="ECO:0000259" key="7">
    <source>
        <dbReference type="PROSITE" id="PS50850"/>
    </source>
</evidence>
<dbReference type="AlphaFoldDB" id="A0AA94V8P5"/>
<dbReference type="PANTHER" id="PTHR42718">
    <property type="entry name" value="MAJOR FACILITATOR SUPERFAMILY MULTIDRUG TRANSPORTER MFSC"/>
    <property type="match status" value="1"/>
</dbReference>
<dbReference type="RefSeq" id="WP_142851636.1">
    <property type="nucleotide sequence ID" value="NZ_SGOB01000009.1"/>
</dbReference>
<keyword evidence="2" id="KW-0813">Transport</keyword>
<evidence type="ECO:0000313" key="9">
    <source>
        <dbReference type="Proteomes" id="UP000320858"/>
    </source>
</evidence>
<evidence type="ECO:0000256" key="3">
    <source>
        <dbReference type="ARBA" id="ARBA00022692"/>
    </source>
</evidence>
<dbReference type="Pfam" id="PF07690">
    <property type="entry name" value="MFS_1"/>
    <property type="match status" value="1"/>
</dbReference>
<dbReference type="GO" id="GO:0016020">
    <property type="term" value="C:membrane"/>
    <property type="evidence" value="ECO:0007669"/>
    <property type="project" value="UniProtKB-SubCell"/>
</dbReference>
<comment type="caution">
    <text evidence="8">The sequence shown here is derived from an EMBL/GenBank/DDBJ whole genome shotgun (WGS) entry which is preliminary data.</text>
</comment>
<dbReference type="PANTHER" id="PTHR42718:SF9">
    <property type="entry name" value="MAJOR FACILITATOR SUPERFAMILY MULTIDRUG TRANSPORTER MFSC"/>
    <property type="match status" value="1"/>
</dbReference>
<evidence type="ECO:0000256" key="5">
    <source>
        <dbReference type="ARBA" id="ARBA00023136"/>
    </source>
</evidence>
<feature type="transmembrane region" description="Helical" evidence="6">
    <location>
        <begin position="280"/>
        <end position="304"/>
    </location>
</feature>
<feature type="transmembrane region" description="Helical" evidence="6">
    <location>
        <begin position="179"/>
        <end position="199"/>
    </location>
</feature>
<comment type="subcellular location">
    <subcellularLocation>
        <location evidence="1">Membrane</location>
        <topology evidence="1">Multi-pass membrane protein</topology>
    </subcellularLocation>
</comment>
<dbReference type="Proteomes" id="UP000320858">
    <property type="component" value="Unassembled WGS sequence"/>
</dbReference>
<keyword evidence="5 6" id="KW-0472">Membrane</keyword>
<protein>
    <submittedName>
        <fullName evidence="8">MFS transporter</fullName>
    </submittedName>
</protein>
<sequence>MNGTAQNVLEPSSQGTTTKRPMLIVAALLLAAFVVGFDTRVFTVGLPDLKGAYGLGTDGGAWFATAANAPQIFIASAVAWLMTVYGVRRVMIPSSLVYAALSFAIPSIHNHDLLFAAHIVRALLLGVFVPATLMIIFRNLAPKYWIIGLGIYTLRIPLSQSMGFALVGYYGDVLGWQWLYWQDVLVAPLIALLLVLGAPREPIDKSLLANADWGGMLLLGASMMFIYIALDQGNRLDWLESGLIEALFLAGGLLFVAFLINESIVLRPWAHASVLGSRNVILGLAVVTVFTFASSAGSTLIPGIMQTVGGLRPFQISGVFILYAVIPVAMIVMLSGFVLTYVDARVALILGLSASGVAALIGSEVTSDWYPDSFGLIVLLHTTGQVMTFYASFVFLVGNSDPKRSTAMSAYIQVARLGSAELAAGLMGTWIRRREQFHSNVLGVHLTNDNPLYKPSLAALNNALGHNGGGTAKAVGTLSASVRSQSYVLAYSDCFIIAFWFSVAGLVLVAFMKASPPSPLSPRPILKSTHQRAT</sequence>
<dbReference type="GO" id="GO:0022857">
    <property type="term" value="F:transmembrane transporter activity"/>
    <property type="evidence" value="ECO:0007669"/>
    <property type="project" value="InterPro"/>
</dbReference>
<feature type="transmembrane region" description="Helical" evidence="6">
    <location>
        <begin position="115"/>
        <end position="137"/>
    </location>
</feature>
<dbReference type="InterPro" id="IPR036259">
    <property type="entry name" value="MFS_trans_sf"/>
</dbReference>
<feature type="transmembrane region" description="Helical" evidence="6">
    <location>
        <begin position="211"/>
        <end position="230"/>
    </location>
</feature>
<feature type="transmembrane region" description="Helical" evidence="6">
    <location>
        <begin position="144"/>
        <end position="167"/>
    </location>
</feature>
<evidence type="ECO:0000256" key="6">
    <source>
        <dbReference type="SAM" id="Phobius"/>
    </source>
</evidence>
<feature type="transmembrane region" description="Helical" evidence="6">
    <location>
        <begin position="90"/>
        <end position="109"/>
    </location>
</feature>
<evidence type="ECO:0000256" key="2">
    <source>
        <dbReference type="ARBA" id="ARBA00022448"/>
    </source>
</evidence>
<keyword evidence="3 6" id="KW-0812">Transmembrane</keyword>
<dbReference type="InterPro" id="IPR020846">
    <property type="entry name" value="MFS_dom"/>
</dbReference>
<dbReference type="Gene3D" id="1.20.1250.20">
    <property type="entry name" value="MFS general substrate transporter like domains"/>
    <property type="match status" value="1"/>
</dbReference>
<feature type="transmembrane region" description="Helical" evidence="6">
    <location>
        <begin position="62"/>
        <end position="83"/>
    </location>
</feature>
<feature type="transmembrane region" description="Helical" evidence="6">
    <location>
        <begin position="316"/>
        <end position="339"/>
    </location>
</feature>
<evidence type="ECO:0000256" key="1">
    <source>
        <dbReference type="ARBA" id="ARBA00004141"/>
    </source>
</evidence>
<feature type="transmembrane region" description="Helical" evidence="6">
    <location>
        <begin position="21"/>
        <end position="42"/>
    </location>
</feature>
<dbReference type="EMBL" id="SGOB01000009">
    <property type="protein sequence ID" value="TRA84565.1"/>
    <property type="molecule type" value="Genomic_DNA"/>
</dbReference>
<gene>
    <name evidence="8" type="ORF">EXN24_25250</name>
</gene>
<evidence type="ECO:0000256" key="4">
    <source>
        <dbReference type="ARBA" id="ARBA00022989"/>
    </source>
</evidence>
<feature type="transmembrane region" description="Helical" evidence="6">
    <location>
        <begin position="242"/>
        <end position="260"/>
    </location>
</feature>
<keyword evidence="4 6" id="KW-1133">Transmembrane helix</keyword>
<dbReference type="PROSITE" id="PS50850">
    <property type="entry name" value="MFS"/>
    <property type="match status" value="1"/>
</dbReference>
<dbReference type="SUPFAM" id="SSF103473">
    <property type="entry name" value="MFS general substrate transporter"/>
    <property type="match status" value="1"/>
</dbReference>
<feature type="transmembrane region" description="Helical" evidence="6">
    <location>
        <begin position="488"/>
        <end position="512"/>
    </location>
</feature>
<evidence type="ECO:0000313" key="8">
    <source>
        <dbReference type="EMBL" id="TRA84565.1"/>
    </source>
</evidence>
<name>A0AA94V8P5_RHIRH</name>
<dbReference type="InterPro" id="IPR011701">
    <property type="entry name" value="MFS"/>
</dbReference>
<accession>A0AA94V8P5</accession>
<organism evidence="8 9">
    <name type="scientific">Rhizobium rhizogenes</name>
    <name type="common">Agrobacterium rhizogenes</name>
    <dbReference type="NCBI Taxonomy" id="359"/>
    <lineage>
        <taxon>Bacteria</taxon>
        <taxon>Pseudomonadati</taxon>
        <taxon>Pseudomonadota</taxon>
        <taxon>Alphaproteobacteria</taxon>
        <taxon>Hyphomicrobiales</taxon>
        <taxon>Rhizobiaceae</taxon>
        <taxon>Rhizobium/Agrobacterium group</taxon>
        <taxon>Rhizobium</taxon>
    </lineage>
</organism>
<feature type="transmembrane region" description="Helical" evidence="6">
    <location>
        <begin position="346"/>
        <end position="362"/>
    </location>
</feature>
<feature type="transmembrane region" description="Helical" evidence="6">
    <location>
        <begin position="374"/>
        <end position="398"/>
    </location>
</feature>